<dbReference type="Proteomes" id="UP000185003">
    <property type="component" value="Unassembled WGS sequence"/>
</dbReference>
<gene>
    <name evidence="5" type="ORF">SAMN04488055_3165</name>
</gene>
<proteinExistence type="predicted"/>
<sequence length="121" mass="14085">MITLHEKTFTCPIDVSLSFINGKWKVLILGHLHRFHQSSFSNLREQMPGISEKMLTQQLKDLEKDQLIVKHVLSAKPYRVEYTLTPLGQSLSPVTAFLSQWGIRYLKDNGIDYLKDQHLYK</sequence>
<dbReference type="Pfam" id="PF01638">
    <property type="entry name" value="HxlR"/>
    <property type="match status" value="1"/>
</dbReference>
<reference evidence="5 6" key="1">
    <citation type="submission" date="2016-11" db="EMBL/GenBank/DDBJ databases">
        <authorList>
            <person name="Jaros S."/>
            <person name="Januszkiewicz K."/>
            <person name="Wedrychowicz H."/>
        </authorList>
    </citation>
    <scope>NUCLEOTIDE SEQUENCE [LARGE SCALE GENOMIC DNA]</scope>
    <source>
        <strain evidence="5 6">DSM 24787</strain>
    </source>
</reference>
<dbReference type="Gene3D" id="1.10.10.10">
    <property type="entry name" value="Winged helix-like DNA-binding domain superfamily/Winged helix DNA-binding domain"/>
    <property type="match status" value="1"/>
</dbReference>
<keyword evidence="6" id="KW-1185">Reference proteome</keyword>
<keyword evidence="3" id="KW-0804">Transcription</keyword>
<dbReference type="EMBL" id="FSRA01000001">
    <property type="protein sequence ID" value="SIO14556.1"/>
    <property type="molecule type" value="Genomic_DNA"/>
</dbReference>
<protein>
    <submittedName>
        <fullName evidence="5">DNA-binding transcriptional regulator, HxlR family</fullName>
    </submittedName>
</protein>
<dbReference type="InterPro" id="IPR036388">
    <property type="entry name" value="WH-like_DNA-bd_sf"/>
</dbReference>
<feature type="domain" description="HTH hxlR-type" evidence="4">
    <location>
        <begin position="11"/>
        <end position="110"/>
    </location>
</feature>
<dbReference type="STRING" id="536979.SAMN04488055_3165"/>
<dbReference type="PROSITE" id="PS51118">
    <property type="entry name" value="HTH_HXLR"/>
    <property type="match status" value="1"/>
</dbReference>
<organism evidence="5 6">
    <name type="scientific">Chitinophaga niabensis</name>
    <dbReference type="NCBI Taxonomy" id="536979"/>
    <lineage>
        <taxon>Bacteria</taxon>
        <taxon>Pseudomonadati</taxon>
        <taxon>Bacteroidota</taxon>
        <taxon>Chitinophagia</taxon>
        <taxon>Chitinophagales</taxon>
        <taxon>Chitinophagaceae</taxon>
        <taxon>Chitinophaga</taxon>
    </lineage>
</organism>
<dbReference type="PANTHER" id="PTHR33204:SF29">
    <property type="entry name" value="TRANSCRIPTIONAL REGULATOR"/>
    <property type="match status" value="1"/>
</dbReference>
<name>A0A1N6H466_9BACT</name>
<dbReference type="RefSeq" id="WP_074240149.1">
    <property type="nucleotide sequence ID" value="NZ_FSRA01000001.1"/>
</dbReference>
<evidence type="ECO:0000256" key="3">
    <source>
        <dbReference type="ARBA" id="ARBA00023163"/>
    </source>
</evidence>
<dbReference type="InterPro" id="IPR036390">
    <property type="entry name" value="WH_DNA-bd_sf"/>
</dbReference>
<dbReference type="PANTHER" id="PTHR33204">
    <property type="entry name" value="TRANSCRIPTIONAL REGULATOR, MARR FAMILY"/>
    <property type="match status" value="1"/>
</dbReference>
<evidence type="ECO:0000256" key="2">
    <source>
        <dbReference type="ARBA" id="ARBA00023125"/>
    </source>
</evidence>
<dbReference type="InterPro" id="IPR002577">
    <property type="entry name" value="HTH_HxlR"/>
</dbReference>
<dbReference type="OrthoDB" id="8231503at2"/>
<evidence type="ECO:0000259" key="4">
    <source>
        <dbReference type="PROSITE" id="PS51118"/>
    </source>
</evidence>
<evidence type="ECO:0000313" key="6">
    <source>
        <dbReference type="Proteomes" id="UP000185003"/>
    </source>
</evidence>
<dbReference type="AlphaFoldDB" id="A0A1N6H466"/>
<dbReference type="GO" id="GO:0003677">
    <property type="term" value="F:DNA binding"/>
    <property type="evidence" value="ECO:0007669"/>
    <property type="project" value="UniProtKB-KW"/>
</dbReference>
<keyword evidence="1" id="KW-0805">Transcription regulation</keyword>
<accession>A0A1N6H466</accession>
<keyword evidence="2 5" id="KW-0238">DNA-binding</keyword>
<dbReference type="SUPFAM" id="SSF46785">
    <property type="entry name" value="Winged helix' DNA-binding domain"/>
    <property type="match status" value="1"/>
</dbReference>
<evidence type="ECO:0000256" key="1">
    <source>
        <dbReference type="ARBA" id="ARBA00023015"/>
    </source>
</evidence>
<evidence type="ECO:0000313" key="5">
    <source>
        <dbReference type="EMBL" id="SIO14556.1"/>
    </source>
</evidence>